<accession>A0A371HWB5</accession>
<evidence type="ECO:0000259" key="1">
    <source>
        <dbReference type="Pfam" id="PF03732"/>
    </source>
</evidence>
<dbReference type="Pfam" id="PF03732">
    <property type="entry name" value="Retrotrans_gag"/>
    <property type="match status" value="1"/>
</dbReference>
<feature type="domain" description="Retrotransposon gag" evidence="1">
    <location>
        <begin position="24"/>
        <end position="108"/>
    </location>
</feature>
<organism evidence="2 3">
    <name type="scientific">Mucuna pruriens</name>
    <name type="common">Velvet bean</name>
    <name type="synonym">Dolichos pruriens</name>
    <dbReference type="NCBI Taxonomy" id="157652"/>
    <lineage>
        <taxon>Eukaryota</taxon>
        <taxon>Viridiplantae</taxon>
        <taxon>Streptophyta</taxon>
        <taxon>Embryophyta</taxon>
        <taxon>Tracheophyta</taxon>
        <taxon>Spermatophyta</taxon>
        <taxon>Magnoliopsida</taxon>
        <taxon>eudicotyledons</taxon>
        <taxon>Gunneridae</taxon>
        <taxon>Pentapetalae</taxon>
        <taxon>rosids</taxon>
        <taxon>fabids</taxon>
        <taxon>Fabales</taxon>
        <taxon>Fabaceae</taxon>
        <taxon>Papilionoideae</taxon>
        <taxon>50 kb inversion clade</taxon>
        <taxon>NPAAA clade</taxon>
        <taxon>indigoferoid/millettioid clade</taxon>
        <taxon>Phaseoleae</taxon>
        <taxon>Mucuna</taxon>
    </lineage>
</organism>
<dbReference type="PANTHER" id="PTHR33223:SF10">
    <property type="entry name" value="AMINOTRANSFERASE-LIKE PLANT MOBILE DOMAIN-CONTAINING PROTEIN"/>
    <property type="match status" value="1"/>
</dbReference>
<evidence type="ECO:0000313" key="3">
    <source>
        <dbReference type="Proteomes" id="UP000257109"/>
    </source>
</evidence>
<dbReference type="Proteomes" id="UP000257109">
    <property type="component" value="Unassembled WGS sequence"/>
</dbReference>
<evidence type="ECO:0000313" key="2">
    <source>
        <dbReference type="EMBL" id="RDY07081.1"/>
    </source>
</evidence>
<feature type="non-terminal residue" evidence="2">
    <location>
        <position position="1"/>
    </location>
</feature>
<dbReference type="AlphaFoldDB" id="A0A371HWB5"/>
<proteinExistence type="predicted"/>
<gene>
    <name evidence="2" type="ORF">CR513_08871</name>
</gene>
<dbReference type="OrthoDB" id="999762at2759"/>
<dbReference type="EMBL" id="QJKJ01001552">
    <property type="protein sequence ID" value="RDY07081.1"/>
    <property type="molecule type" value="Genomic_DNA"/>
</dbReference>
<name>A0A371HWB5_MUCPR</name>
<keyword evidence="3" id="KW-1185">Reference proteome</keyword>
<reference evidence="2" key="1">
    <citation type="submission" date="2018-05" db="EMBL/GenBank/DDBJ databases">
        <title>Draft genome of Mucuna pruriens seed.</title>
        <authorList>
            <person name="Nnadi N.E."/>
            <person name="Vos R."/>
            <person name="Hasami M.H."/>
            <person name="Devisetty U.K."/>
            <person name="Aguiy J.C."/>
        </authorList>
    </citation>
    <scope>NUCLEOTIDE SEQUENCE [LARGE SCALE GENOMIC DNA]</scope>
    <source>
        <strain evidence="2">JCA_2017</strain>
    </source>
</reference>
<sequence>MHLQAFQTQVYIGSGNDLLSCKLFSGGGLRWFSSLPPLSITSFADLTTTFESQFAANKTKHLEVADLFDIKQTKTKTLKQYLARFNDAMVQVDDPNQNFFVKAFQKGL</sequence>
<protein>
    <recommendedName>
        <fullName evidence="1">Retrotransposon gag domain-containing protein</fullName>
    </recommendedName>
</protein>
<comment type="caution">
    <text evidence="2">The sequence shown here is derived from an EMBL/GenBank/DDBJ whole genome shotgun (WGS) entry which is preliminary data.</text>
</comment>
<dbReference type="InterPro" id="IPR005162">
    <property type="entry name" value="Retrotrans_gag_dom"/>
</dbReference>
<dbReference type="PANTHER" id="PTHR33223">
    <property type="entry name" value="CCHC-TYPE DOMAIN-CONTAINING PROTEIN"/>
    <property type="match status" value="1"/>
</dbReference>